<feature type="site" description="Lowers pKa of active site Tyr" evidence="5">
    <location>
        <position position="72"/>
    </location>
</feature>
<reference evidence="7 8" key="1">
    <citation type="submission" date="2015-03" db="EMBL/GenBank/DDBJ databases">
        <title>Genomics and transcriptomics of the oil-accumulating basidiomycete yeast T. oleaginosus allow insights into substrate utilization and the diverse evolutionary trajectories of mating systems in fungi.</title>
        <authorList>
            <consortium name="DOE Joint Genome Institute"/>
            <person name="Kourist R."/>
            <person name="Kracht O."/>
            <person name="Bracharz F."/>
            <person name="Lipzen A."/>
            <person name="Nolan M."/>
            <person name="Ohm R."/>
            <person name="Grigoriev I."/>
            <person name="Sun S."/>
            <person name="Heitman J."/>
            <person name="Bruck T."/>
            <person name="Nowrousian M."/>
        </authorList>
    </citation>
    <scope>NUCLEOTIDE SEQUENCE [LARGE SCALE GENOMIC DNA]</scope>
    <source>
        <strain evidence="7 8">IBC0246</strain>
    </source>
</reference>
<evidence type="ECO:0000256" key="3">
    <source>
        <dbReference type="PIRSR" id="PIRSR000097-1"/>
    </source>
</evidence>
<keyword evidence="2" id="KW-0560">Oxidoreductase</keyword>
<evidence type="ECO:0000256" key="2">
    <source>
        <dbReference type="ARBA" id="ARBA00023002"/>
    </source>
</evidence>
<dbReference type="InterPro" id="IPR020471">
    <property type="entry name" value="AKR"/>
</dbReference>
<sequence length="272" mass="30720">MLDGRKVPAFGLGVYEMSGPQTRAAVAWALEAGYRHIDTAEWYENEAAVGDGVRDFLASSGVSRDDIFVTSKLMHNRGYDAALRDLRASLRRARLDYFDLYLLHAPSGGSAMRAELWRAMLDAKKAGLIKSAGVSNFSREATKHIEEIVARGDELPVVNQIDLHPFQRHLEYVESCRKHGILLEAWAPLARAMRFEHPVIETVAEKYSKTPAQIHLRWGLQHGFIVIPKSASRNRIIENSRVFDFELSADDMEQLDALDENLVTDWDITKLD</sequence>
<dbReference type="PANTHER" id="PTHR43827:SF13">
    <property type="entry name" value="ALDO_KETO REDUCTASE FAMILY PROTEIN"/>
    <property type="match status" value="1"/>
</dbReference>
<gene>
    <name evidence="7" type="ORF">CC85DRAFT_285592</name>
</gene>
<dbReference type="PRINTS" id="PR00069">
    <property type="entry name" value="ALDKETRDTASE"/>
</dbReference>
<comment type="similarity">
    <text evidence="1">Belongs to the aldo/keto reductase family.</text>
</comment>
<evidence type="ECO:0000256" key="1">
    <source>
        <dbReference type="ARBA" id="ARBA00007905"/>
    </source>
</evidence>
<dbReference type="InterPro" id="IPR023210">
    <property type="entry name" value="NADP_OxRdtase_dom"/>
</dbReference>
<dbReference type="Proteomes" id="UP000053611">
    <property type="component" value="Unassembled WGS sequence"/>
</dbReference>
<dbReference type="Pfam" id="PF00248">
    <property type="entry name" value="Aldo_ket_red"/>
    <property type="match status" value="1"/>
</dbReference>
<dbReference type="OrthoDB" id="416253at2759"/>
<organism evidence="7 8">
    <name type="scientific">Cutaneotrichosporon oleaginosum</name>
    <dbReference type="NCBI Taxonomy" id="879819"/>
    <lineage>
        <taxon>Eukaryota</taxon>
        <taxon>Fungi</taxon>
        <taxon>Dikarya</taxon>
        <taxon>Basidiomycota</taxon>
        <taxon>Agaricomycotina</taxon>
        <taxon>Tremellomycetes</taxon>
        <taxon>Trichosporonales</taxon>
        <taxon>Trichosporonaceae</taxon>
        <taxon>Cutaneotrichosporon</taxon>
    </lineage>
</organism>
<protein>
    <submittedName>
        <fullName evidence="7">Aldo/keto reductase</fullName>
    </submittedName>
</protein>
<dbReference type="PROSITE" id="PS00798">
    <property type="entry name" value="ALDOKETO_REDUCTASE_1"/>
    <property type="match status" value="1"/>
</dbReference>
<evidence type="ECO:0000259" key="6">
    <source>
        <dbReference type="Pfam" id="PF00248"/>
    </source>
</evidence>
<dbReference type="EMBL" id="KQ087206">
    <property type="protein sequence ID" value="KLT42353.1"/>
    <property type="molecule type" value="Genomic_DNA"/>
</dbReference>
<feature type="active site" description="Proton donor" evidence="3">
    <location>
        <position position="43"/>
    </location>
</feature>
<feature type="domain" description="NADP-dependent oxidoreductase" evidence="6">
    <location>
        <begin position="16"/>
        <end position="260"/>
    </location>
</feature>
<dbReference type="STRING" id="879819.A0A0J0XMP8"/>
<dbReference type="SUPFAM" id="SSF51430">
    <property type="entry name" value="NAD(P)-linked oxidoreductase"/>
    <property type="match status" value="1"/>
</dbReference>
<dbReference type="Gene3D" id="3.20.20.100">
    <property type="entry name" value="NADP-dependent oxidoreductase domain"/>
    <property type="match status" value="1"/>
</dbReference>
<dbReference type="PIRSF" id="PIRSF000097">
    <property type="entry name" value="AKR"/>
    <property type="match status" value="1"/>
</dbReference>
<dbReference type="PANTHER" id="PTHR43827">
    <property type="entry name" value="2,5-DIKETO-D-GLUCONIC ACID REDUCTASE"/>
    <property type="match status" value="1"/>
</dbReference>
<dbReference type="CDD" id="cd19071">
    <property type="entry name" value="AKR_AKR1-5-like"/>
    <property type="match status" value="1"/>
</dbReference>
<evidence type="ECO:0000313" key="8">
    <source>
        <dbReference type="Proteomes" id="UP000053611"/>
    </source>
</evidence>
<evidence type="ECO:0000256" key="4">
    <source>
        <dbReference type="PIRSR" id="PIRSR000097-2"/>
    </source>
</evidence>
<accession>A0A0J0XMP8</accession>
<dbReference type="InterPro" id="IPR036812">
    <property type="entry name" value="NAD(P)_OxRdtase_dom_sf"/>
</dbReference>
<name>A0A0J0XMP8_9TREE</name>
<dbReference type="FunFam" id="3.20.20.100:FF:000015">
    <property type="entry name" value="Oxidoreductase, aldo/keto reductase family"/>
    <property type="match status" value="1"/>
</dbReference>
<dbReference type="AlphaFoldDB" id="A0A0J0XMP8"/>
<proteinExistence type="inferred from homology"/>
<feature type="binding site" evidence="4">
    <location>
        <position position="104"/>
    </location>
    <ligand>
        <name>substrate</name>
    </ligand>
</feature>
<evidence type="ECO:0000313" key="7">
    <source>
        <dbReference type="EMBL" id="KLT42353.1"/>
    </source>
</evidence>
<keyword evidence="8" id="KW-1185">Reference proteome</keyword>
<dbReference type="GO" id="GO:0016491">
    <property type="term" value="F:oxidoreductase activity"/>
    <property type="evidence" value="ECO:0007669"/>
    <property type="project" value="UniProtKB-KW"/>
</dbReference>
<dbReference type="InterPro" id="IPR018170">
    <property type="entry name" value="Aldo/ket_reductase_CS"/>
</dbReference>
<evidence type="ECO:0000256" key="5">
    <source>
        <dbReference type="PIRSR" id="PIRSR000097-3"/>
    </source>
</evidence>